<dbReference type="Gene3D" id="1.20.920.20">
    <property type="match status" value="1"/>
</dbReference>
<dbReference type="GO" id="GO:0045505">
    <property type="term" value="F:dynein intermediate chain binding"/>
    <property type="evidence" value="ECO:0007669"/>
    <property type="project" value="InterPro"/>
</dbReference>
<evidence type="ECO:0000256" key="1">
    <source>
        <dbReference type="SAM" id="Coils"/>
    </source>
</evidence>
<dbReference type="GO" id="GO:0097729">
    <property type="term" value="C:9+2 motile cilium"/>
    <property type="evidence" value="ECO:0007669"/>
    <property type="project" value="TreeGrafter"/>
</dbReference>
<dbReference type="InterPro" id="IPR026983">
    <property type="entry name" value="DHC"/>
</dbReference>
<evidence type="ECO:0000313" key="3">
    <source>
        <dbReference type="EMBL" id="CAF2140607.1"/>
    </source>
</evidence>
<feature type="domain" description="Dynein heavy chain coiled coil stalk" evidence="2">
    <location>
        <begin position="415"/>
        <end position="602"/>
    </location>
</feature>
<dbReference type="Gene3D" id="3.40.50.300">
    <property type="entry name" value="P-loop containing nucleotide triphosphate hydrolases"/>
    <property type="match status" value="1"/>
</dbReference>
<dbReference type="Proteomes" id="UP000663887">
    <property type="component" value="Unassembled WGS sequence"/>
</dbReference>
<sequence length="623" mass="72070">MERTGEILRGSSGSSSIFKALSEEILCSFSGLKRLLTPKGSNVFLLVESIGSGDLLATSTAQLLGYGLFSLDQVGSGRENWVEELKKAAKFLQVDELEEQKRAVFIISERAFKKDFVMDDLERILLFEDLSWIFSSETVKTNSDFNPVKQKNKLEEKSDEEKKSELKLCRLFKENLHFVVLLSKDSEEIPRISVQRSQLFDHFRVQILEDLGGESLQEMARQELLKGWKNLDSIPQKIDLLSVKIHLKCKIEFAYSIEDFFEFLSGIVTGLSQKRSKNAERKKKLEFAIEKANEILQLSQLSDSSRFINRDELANSSLYNKLKNEHKDLVLENKMVEEELVNLRKNNELNKTLLQERQTVFEDQQNISLPFFMIARSNARKLDREMLHELSGEEPILRVIALILEIPETVPSLNMVSQSNFLDTLQDFNPMSLSEEKWLKVFEEMMAVPPIQTSDSESLTYLFNFCKNMSEYYKIKCKFLPSENLLHSIKEEYEAEKEAIALKENELKILDNKISPIEKEIETILIALEEEKSQRLKTQEKETHLEFLIKNLNTYVQKWNKELIGLKEEELNILGDLLLSTASITYYGRMDSSQRTSMTEKLRILLQEENIPSSIILSPIDFF</sequence>
<keyword evidence="1" id="KW-0175">Coiled coil</keyword>
<protein>
    <recommendedName>
        <fullName evidence="2">Dynein heavy chain coiled coil stalk domain-containing protein</fullName>
    </recommendedName>
</protein>
<dbReference type="GO" id="GO:0008569">
    <property type="term" value="F:minus-end-directed microtubule motor activity"/>
    <property type="evidence" value="ECO:0007669"/>
    <property type="project" value="TreeGrafter"/>
</dbReference>
<dbReference type="GO" id="GO:0060294">
    <property type="term" value="P:cilium movement involved in cell motility"/>
    <property type="evidence" value="ECO:0007669"/>
    <property type="project" value="TreeGrafter"/>
</dbReference>
<accession>A0A816WZW3</accession>
<dbReference type="GO" id="GO:0030286">
    <property type="term" value="C:dynein complex"/>
    <property type="evidence" value="ECO:0007669"/>
    <property type="project" value="InterPro"/>
</dbReference>
<dbReference type="GO" id="GO:0051959">
    <property type="term" value="F:dynein light intermediate chain binding"/>
    <property type="evidence" value="ECO:0007669"/>
    <property type="project" value="InterPro"/>
</dbReference>
<name>A0A816WZW3_9BILA</name>
<organism evidence="3 4">
    <name type="scientific">Rotaria magnacalcarata</name>
    <dbReference type="NCBI Taxonomy" id="392030"/>
    <lineage>
        <taxon>Eukaryota</taxon>
        <taxon>Metazoa</taxon>
        <taxon>Spiralia</taxon>
        <taxon>Gnathifera</taxon>
        <taxon>Rotifera</taxon>
        <taxon>Eurotatoria</taxon>
        <taxon>Bdelloidea</taxon>
        <taxon>Philodinida</taxon>
        <taxon>Philodinidae</taxon>
        <taxon>Rotaria</taxon>
    </lineage>
</organism>
<proteinExistence type="predicted"/>
<dbReference type="InterPro" id="IPR027417">
    <property type="entry name" value="P-loop_NTPase"/>
</dbReference>
<dbReference type="InterPro" id="IPR024743">
    <property type="entry name" value="Dynein_HC_stalk"/>
</dbReference>
<gene>
    <name evidence="3" type="ORF">XDN619_LOCUS26665</name>
</gene>
<evidence type="ECO:0000313" key="4">
    <source>
        <dbReference type="Proteomes" id="UP000663887"/>
    </source>
</evidence>
<feature type="non-terminal residue" evidence="3">
    <location>
        <position position="623"/>
    </location>
</feature>
<dbReference type="Pfam" id="PF12777">
    <property type="entry name" value="MT"/>
    <property type="match status" value="1"/>
</dbReference>
<feature type="coiled-coil region" evidence="1">
    <location>
        <begin position="319"/>
        <end position="346"/>
    </location>
</feature>
<dbReference type="EMBL" id="CAJNRG010012481">
    <property type="protein sequence ID" value="CAF2140607.1"/>
    <property type="molecule type" value="Genomic_DNA"/>
</dbReference>
<comment type="caution">
    <text evidence="3">The sequence shown here is derived from an EMBL/GenBank/DDBJ whole genome shotgun (WGS) entry which is preliminary data.</text>
</comment>
<evidence type="ECO:0000259" key="2">
    <source>
        <dbReference type="Pfam" id="PF12777"/>
    </source>
</evidence>
<dbReference type="PANTHER" id="PTHR10676">
    <property type="entry name" value="DYNEIN HEAVY CHAIN FAMILY PROTEIN"/>
    <property type="match status" value="1"/>
</dbReference>
<reference evidence="3" key="1">
    <citation type="submission" date="2021-02" db="EMBL/GenBank/DDBJ databases">
        <authorList>
            <person name="Nowell W R."/>
        </authorList>
    </citation>
    <scope>NUCLEOTIDE SEQUENCE</scope>
</reference>
<feature type="coiled-coil region" evidence="1">
    <location>
        <begin position="486"/>
        <end position="513"/>
    </location>
</feature>
<dbReference type="AlphaFoldDB" id="A0A816WZW3"/>